<keyword evidence="2" id="KW-1185">Reference proteome</keyword>
<dbReference type="NCBIfam" id="NF037954">
    <property type="entry name" value="het_cyst_PatD"/>
    <property type="match status" value="1"/>
</dbReference>
<organism evidence="1 2">
    <name type="scientific">Fischerella muscicola CCMEE 5323</name>
    <dbReference type="NCBI Taxonomy" id="2019572"/>
    <lineage>
        <taxon>Bacteria</taxon>
        <taxon>Bacillati</taxon>
        <taxon>Cyanobacteriota</taxon>
        <taxon>Cyanophyceae</taxon>
        <taxon>Nostocales</taxon>
        <taxon>Hapalosiphonaceae</taxon>
        <taxon>Fischerella</taxon>
    </lineage>
</organism>
<comment type="caution">
    <text evidence="1">The sequence shown here is derived from an EMBL/GenBank/DDBJ whole genome shotgun (WGS) entry which is preliminary data.</text>
</comment>
<sequence>MSVNQERYHTFVVLLEQLRSQAATHQTDAQQLRQHLLSLQQFFQQQILPLAEEKIRELSYRTEMSKQLRLLEIDVMFFQGARQAATAVDRLKTISDRLTIIIEYCQAILQSEALEK</sequence>
<gene>
    <name evidence="1" type="ORF">CEN44_22760</name>
</gene>
<dbReference type="Proteomes" id="UP000235036">
    <property type="component" value="Unassembled WGS sequence"/>
</dbReference>
<reference evidence="1 2" key="1">
    <citation type="submission" date="2017-08" db="EMBL/GenBank/DDBJ databases">
        <title>Genomes of Fischerella (Mastigocladus) sp. strains.</title>
        <authorList>
            <person name="Miller S.R."/>
        </authorList>
    </citation>
    <scope>NUCLEOTIDE SEQUENCE [LARGE SCALE GENOMIC DNA]</scope>
    <source>
        <strain evidence="1 2">CCMEE 5323</strain>
    </source>
</reference>
<evidence type="ECO:0008006" key="3">
    <source>
        <dbReference type="Google" id="ProtNLM"/>
    </source>
</evidence>
<name>A0A2N6JXH6_FISMU</name>
<dbReference type="InterPro" id="IPR047810">
    <property type="entry name" value="PatD-like"/>
</dbReference>
<dbReference type="AlphaFoldDB" id="A0A2N6JXH6"/>
<protein>
    <recommendedName>
        <fullName evidence="3">Heterocyst frequency control protein PatD</fullName>
    </recommendedName>
</protein>
<proteinExistence type="predicted"/>
<evidence type="ECO:0000313" key="1">
    <source>
        <dbReference type="EMBL" id="PLZ85194.1"/>
    </source>
</evidence>
<dbReference type="RefSeq" id="WP_016865588.1">
    <property type="nucleotide sequence ID" value="NZ_CAWNVR010000661.1"/>
</dbReference>
<dbReference type="EMBL" id="NRQW01000532">
    <property type="protein sequence ID" value="PLZ85194.1"/>
    <property type="molecule type" value="Genomic_DNA"/>
</dbReference>
<accession>A0A2N6JXH6</accession>
<evidence type="ECO:0000313" key="2">
    <source>
        <dbReference type="Proteomes" id="UP000235036"/>
    </source>
</evidence>